<comment type="caution">
    <text evidence="4">The sequence shown here is derived from an EMBL/GenBank/DDBJ whole genome shotgun (WGS) entry which is preliminary data.</text>
</comment>
<dbReference type="EMBL" id="JACRTP010000002">
    <property type="protein sequence ID" value="MBC8627999.1"/>
    <property type="molecule type" value="Genomic_DNA"/>
</dbReference>
<dbReference type="Gene3D" id="3.30.70.1320">
    <property type="entry name" value="Multidrug efflux transporter AcrB pore domain like"/>
    <property type="match status" value="2"/>
</dbReference>
<feature type="transmembrane region" description="Helical" evidence="3">
    <location>
        <begin position="827"/>
        <end position="845"/>
    </location>
</feature>
<accession>A0ABR7P9L8</accession>
<feature type="region of interest" description="Disordered" evidence="2">
    <location>
        <begin position="231"/>
        <end position="257"/>
    </location>
</feature>
<protein>
    <submittedName>
        <fullName evidence="4">Efflux RND transporter permease subunit</fullName>
    </submittedName>
</protein>
<name>A0ABR7P9L8_9FIRM</name>
<feature type="transmembrane region" description="Helical" evidence="3">
    <location>
        <begin position="1290"/>
        <end position="1313"/>
    </location>
</feature>
<evidence type="ECO:0000313" key="4">
    <source>
        <dbReference type="EMBL" id="MBC8627999.1"/>
    </source>
</evidence>
<feature type="transmembrane region" description="Helical" evidence="3">
    <location>
        <begin position="693"/>
        <end position="718"/>
    </location>
</feature>
<sequence>MISKFSVKKPYTVIVAVVLVIILGVVSFTKMSTDLLPSMDLPYAIVMTTYPGASPETVEQTVTKPIEQSMATVSNIKNVSSMSSENASVVILEFGESTNMDSVTLEMRENLDQIKGYWDDSVGNPIIMKLNPDMMPVLVAAADVDGMSAAEVTDYIENNVQSELESIDGVARISVSGNVTESIQVQISQEKLDAVNQKVQDAINGQFEEKEQDLADAQEELNSNKAKLEDGKQELEAGQNEAASQIGEGSTKLNEAQSELTKNAAEVDVQLQNLESKQAELDTQKQLLEKTEALLNQTIEQLTEAKGQLSEAESGQSQLEDAISKIDAQIENLQGQLDALEKKPDGMTEEQWKKSIETVQNGLETAQAQKEQLTAQLEQLNAQMENLQPESIDTGIEAANQGLREIAEAKVQLASGQEQLDAGKEMLTSAKEQIEAGKSQMTSAQIELETQKILGSVQLSTAANKIEMGSVQLETAQAQLDSGKEQLSEAKEQAQEKSDLNQILTSDMIKGILTAENFSMPAGYVTEDGSDYLVRVGDKLQDVDSLGDLVIMDLGIDGLKSITLSDVADINVEDDSSEVYAKINGNPGVMLSIEKQTGYSTGDVTDKILNRMEELEASNDGLHFTTLMNQGIYIDLVVNSVLENMIYGGILAILILFLFLRDIKPTFVIACSIPISVVAAIVMMYFSGVTLNIISLSGLALGVGMLVDNSIVVIENIYRMRALGVPTRKAAIEGASQVAGAIAASTLTTVCVFAPIVFTEGITRQLFVDMGLTIAYSLLASLIVALTLVPMMSAGILRKGEAKQVKSIGKIQDLYEKLVLKALKHKVWVLIAALVLFFGSMYLSIQKGTEFFPDMESTQATLTVTTDSGTPLEETAEKSDEVIQKIEDIEDIETIGAMAGGSSMSLSGSSSTNQVTMYLVLKEDRKLSSAGLEKEIKKRTKGIEDCEINISTSSMDMSALGSSGINIRIKGKELDTLQEISADLARQVEKVKGTQNVSDGLQDSDPQYKIIVDKAKAMRNNLTVAQVFQKINARLAEASSATTISTATKDYDVYVTSEADEDLTREALSEITIETTDASGETKEIKVGDIATFEDAQSPQTITRDAQSRYMSVSAEIATGYNIGLVSQDVQRVLDKYELPDGYTVEMTGEDETINNAMSQLMLMLALALVFMYLIMVAQFQSVLSPFIIMFTIPLAFTGGFIGLILTNKPISVVAMIGFVMLSGIIVNNGIVLVDYINQLRKEGMEKRKAIAEAGRSRLRPIIMTALTTILGLVTMAMGVGMGSDMMQPMAIVTIGGLIYGTLLTLFVVPCVYDILNRRNYKKDEERLADGEANFE</sequence>
<feature type="compositionally biased region" description="Polar residues" evidence="2">
    <location>
        <begin position="241"/>
        <end position="257"/>
    </location>
</feature>
<dbReference type="InterPro" id="IPR027463">
    <property type="entry name" value="AcrB_DN_DC_subdom"/>
</dbReference>
<feature type="transmembrane region" description="Helical" evidence="3">
    <location>
        <begin position="1157"/>
        <end position="1175"/>
    </location>
</feature>
<feature type="transmembrane region" description="Helical" evidence="3">
    <location>
        <begin position="1213"/>
        <end position="1238"/>
    </location>
</feature>
<proteinExistence type="predicted"/>
<keyword evidence="3" id="KW-0812">Transmembrane</keyword>
<reference evidence="4 5" key="1">
    <citation type="submission" date="2020-08" db="EMBL/GenBank/DDBJ databases">
        <title>Genome public.</title>
        <authorList>
            <person name="Liu C."/>
            <person name="Sun Q."/>
        </authorList>
    </citation>
    <scope>NUCLEOTIDE SEQUENCE [LARGE SCALE GENOMIC DNA]</scope>
    <source>
        <strain evidence="4 5">3_YM_SP_D4_24.mj</strain>
    </source>
</reference>
<keyword evidence="1" id="KW-0175">Coiled coil</keyword>
<dbReference type="SUPFAM" id="SSF82693">
    <property type="entry name" value="Multidrug efflux transporter AcrB pore domain, PN1, PN2, PC1 and PC2 subdomains"/>
    <property type="match status" value="2"/>
</dbReference>
<feature type="transmembrane region" description="Helical" evidence="3">
    <location>
        <begin position="644"/>
        <end position="660"/>
    </location>
</feature>
<feature type="transmembrane region" description="Helical" evidence="3">
    <location>
        <begin position="770"/>
        <end position="789"/>
    </location>
</feature>
<dbReference type="Proteomes" id="UP000661649">
    <property type="component" value="Unassembled WGS sequence"/>
</dbReference>
<feature type="transmembrane region" description="Helical" evidence="3">
    <location>
        <begin position="667"/>
        <end position="687"/>
    </location>
</feature>
<keyword evidence="3" id="KW-1133">Transmembrane helix</keyword>
<dbReference type="Pfam" id="PF00873">
    <property type="entry name" value="ACR_tran"/>
    <property type="match status" value="2"/>
</dbReference>
<feature type="transmembrane region" description="Helical" evidence="3">
    <location>
        <begin position="1187"/>
        <end position="1207"/>
    </location>
</feature>
<evidence type="ECO:0000256" key="1">
    <source>
        <dbReference type="SAM" id="Coils"/>
    </source>
</evidence>
<dbReference type="PANTHER" id="PTHR32063">
    <property type="match status" value="1"/>
</dbReference>
<feature type="transmembrane region" description="Helical" evidence="3">
    <location>
        <begin position="738"/>
        <end position="758"/>
    </location>
</feature>
<dbReference type="Gene3D" id="3.30.70.1440">
    <property type="entry name" value="Multidrug efflux transporter AcrB pore domain"/>
    <property type="match status" value="1"/>
</dbReference>
<dbReference type="SUPFAM" id="SSF82714">
    <property type="entry name" value="Multidrug efflux transporter AcrB TolC docking domain, DN and DC subdomains"/>
    <property type="match status" value="2"/>
</dbReference>
<dbReference type="InterPro" id="IPR001036">
    <property type="entry name" value="Acrflvin-R"/>
</dbReference>
<dbReference type="PRINTS" id="PR00702">
    <property type="entry name" value="ACRIFLAVINRP"/>
</dbReference>
<dbReference type="Gene3D" id="3.30.70.1430">
    <property type="entry name" value="Multidrug efflux transporter AcrB pore domain"/>
    <property type="match status" value="2"/>
</dbReference>
<dbReference type="PANTHER" id="PTHR32063:SF0">
    <property type="entry name" value="SWARMING MOTILITY PROTEIN SWRC"/>
    <property type="match status" value="1"/>
</dbReference>
<dbReference type="RefSeq" id="WP_187558357.1">
    <property type="nucleotide sequence ID" value="NZ_JACRTP010000002.1"/>
</dbReference>
<evidence type="ECO:0000256" key="3">
    <source>
        <dbReference type="SAM" id="Phobius"/>
    </source>
</evidence>
<keyword evidence="5" id="KW-1185">Reference proteome</keyword>
<keyword evidence="3" id="KW-0472">Membrane</keyword>
<dbReference type="Gene3D" id="3.30.2090.10">
    <property type="entry name" value="Multidrug efflux transporter AcrB TolC docking domain, DN and DC subdomains"/>
    <property type="match status" value="3"/>
</dbReference>
<feature type="transmembrane region" description="Helical" evidence="3">
    <location>
        <begin position="1259"/>
        <end position="1278"/>
    </location>
</feature>
<evidence type="ECO:0000313" key="5">
    <source>
        <dbReference type="Proteomes" id="UP000661649"/>
    </source>
</evidence>
<feature type="transmembrane region" description="Helical" evidence="3">
    <location>
        <begin position="12"/>
        <end position="29"/>
    </location>
</feature>
<evidence type="ECO:0000256" key="2">
    <source>
        <dbReference type="SAM" id="MobiDB-lite"/>
    </source>
</evidence>
<feature type="coiled-coil region" evidence="1">
    <location>
        <begin position="473"/>
        <end position="507"/>
    </location>
</feature>
<gene>
    <name evidence="4" type="ORF">H8712_05125</name>
</gene>
<dbReference type="Gene3D" id="1.20.1640.10">
    <property type="entry name" value="Multidrug efflux transporter AcrB transmembrane domain"/>
    <property type="match status" value="3"/>
</dbReference>
<organism evidence="4 5">
    <name type="scientific">Blautia stercoris</name>
    <dbReference type="NCBI Taxonomy" id="871664"/>
    <lineage>
        <taxon>Bacteria</taxon>
        <taxon>Bacillati</taxon>
        <taxon>Bacillota</taxon>
        <taxon>Clostridia</taxon>
        <taxon>Lachnospirales</taxon>
        <taxon>Lachnospiraceae</taxon>
        <taxon>Blautia</taxon>
    </lineage>
</organism>
<dbReference type="SUPFAM" id="SSF82866">
    <property type="entry name" value="Multidrug efflux transporter AcrB transmembrane domain"/>
    <property type="match status" value="2"/>
</dbReference>